<evidence type="ECO:0000313" key="2">
    <source>
        <dbReference type="Proteomes" id="UP001106592"/>
    </source>
</evidence>
<organism evidence="1 2">
    <name type="scientific">Pseudomonas aegrilactucae</name>
    <dbReference type="NCBI Taxonomy" id="2854028"/>
    <lineage>
        <taxon>Bacteria</taxon>
        <taxon>Pseudomonadati</taxon>
        <taxon>Pseudomonadota</taxon>
        <taxon>Gammaproteobacteria</taxon>
        <taxon>Pseudomonadales</taxon>
        <taxon>Pseudomonadaceae</taxon>
        <taxon>Pseudomonas</taxon>
    </lineage>
</organism>
<evidence type="ECO:0000313" key="1">
    <source>
        <dbReference type="EMBL" id="MBV6287089.1"/>
    </source>
</evidence>
<name>A0A9Q3AD47_9PSED</name>
<dbReference type="InterPro" id="IPR012440">
    <property type="entry name" value="DUF1641"/>
</dbReference>
<keyword evidence="2" id="KW-1185">Reference proteome</keyword>
<dbReference type="Pfam" id="PF07849">
    <property type="entry name" value="DUF1641"/>
    <property type="match status" value="1"/>
</dbReference>
<dbReference type="RefSeq" id="WP_186517023.1">
    <property type="nucleotide sequence ID" value="NZ_JAHTBI010000027.1"/>
</dbReference>
<proteinExistence type="predicted"/>
<dbReference type="EMBL" id="JAHTBI010000027">
    <property type="protein sequence ID" value="MBV6287089.1"/>
    <property type="molecule type" value="Genomic_DNA"/>
</dbReference>
<dbReference type="Proteomes" id="UP001106592">
    <property type="component" value="Unassembled WGS sequence"/>
</dbReference>
<accession>A0A9Q3AD47</accession>
<reference evidence="1" key="1">
    <citation type="journal article" date="2022" name="Int. J. Syst. Evol. Microbiol.">
        <title>Pseudomonas aegrilactucae sp. nov. and Pseudomonas morbosilactucae sp. nov., pathogens causing bacterial rot of lettuce in Japan.</title>
        <authorList>
            <person name="Sawada H."/>
            <person name="Fujikawa T."/>
            <person name="Satou M."/>
        </authorList>
    </citation>
    <scope>NUCLEOTIDE SEQUENCE</scope>
    <source>
        <strain evidence="1">MAFF 301350</strain>
    </source>
</reference>
<comment type="caution">
    <text evidence="1">The sequence shown here is derived from an EMBL/GenBank/DDBJ whole genome shotgun (WGS) entry which is preliminary data.</text>
</comment>
<gene>
    <name evidence="1" type="ORF">KUO17_08590</name>
</gene>
<sequence length="149" mass="15879">MSLLSEQGSASENQPGAPSILESLELSEAALEGLRLLVVKLEPLLAGDRLSRLVDLMSVATDIVDMSDSYMVEKLANVFEEGTSAAWLAGNAARVASAQVSKLSEPPSLIRLLRMTSDSDVRRGLAFALEFSGALGKQLNHGVTNHLED</sequence>
<protein>
    <submittedName>
        <fullName evidence="1">DUF1641 domain-containing protein</fullName>
    </submittedName>
</protein>
<reference evidence="1" key="2">
    <citation type="journal article" date="2023" name="Plant Pathol.">
        <title>Dismantling and reorganizing Pseudomonas marginalis sensu#lato.</title>
        <authorList>
            <person name="Sawada H."/>
            <person name="Fujikawa T."/>
            <person name="Satou M."/>
        </authorList>
    </citation>
    <scope>NUCLEOTIDE SEQUENCE</scope>
    <source>
        <strain evidence="1">MAFF 301350</strain>
    </source>
</reference>
<dbReference type="AlphaFoldDB" id="A0A9Q3AD47"/>